<dbReference type="EMBL" id="PNBX01000024">
    <property type="protein sequence ID" value="TMO69066.1"/>
    <property type="molecule type" value="Genomic_DNA"/>
</dbReference>
<dbReference type="OrthoDB" id="6388369at2"/>
<name>A0A5S3VAU7_9GAMM</name>
<sequence length="63" mass="6843">MLLDAILVNFIIISFCLAATCIIMAMTKKASSSEERMQIKIEYGLFACASIISGSLATYGYLV</sequence>
<keyword evidence="1" id="KW-0812">Transmembrane</keyword>
<protein>
    <submittedName>
        <fullName evidence="2">Uncharacterized protein</fullName>
    </submittedName>
</protein>
<proteinExistence type="predicted"/>
<dbReference type="AlphaFoldDB" id="A0A5S3VAU7"/>
<evidence type="ECO:0000256" key="1">
    <source>
        <dbReference type="SAM" id="Phobius"/>
    </source>
</evidence>
<accession>A0A5S3VAU7</accession>
<feature type="transmembrane region" description="Helical" evidence="1">
    <location>
        <begin position="6"/>
        <end position="27"/>
    </location>
</feature>
<evidence type="ECO:0000313" key="2">
    <source>
        <dbReference type="EMBL" id="TMO69066.1"/>
    </source>
</evidence>
<keyword evidence="1" id="KW-1133">Transmembrane helix</keyword>
<reference evidence="3" key="2">
    <citation type="submission" date="2019-06" db="EMBL/GenBank/DDBJ databases">
        <title>Co-occurence of chitin degradation, pigmentation and bioactivity in marine Pseudoalteromonas.</title>
        <authorList>
            <person name="Sonnenschein E.C."/>
            <person name="Bech P.K."/>
        </authorList>
    </citation>
    <scope>NUCLEOTIDE SEQUENCE [LARGE SCALE GENOMIC DNA]</scope>
    <source>
        <strain evidence="3">S3790</strain>
    </source>
</reference>
<dbReference type="Proteomes" id="UP000307217">
    <property type="component" value="Unassembled WGS sequence"/>
</dbReference>
<keyword evidence="1" id="KW-0472">Membrane</keyword>
<evidence type="ECO:0000313" key="3">
    <source>
        <dbReference type="Proteomes" id="UP000307217"/>
    </source>
</evidence>
<reference evidence="2 3" key="1">
    <citation type="submission" date="2018-01" db="EMBL/GenBank/DDBJ databases">
        <authorList>
            <person name="Paulsen S."/>
            <person name="Gram L.K."/>
        </authorList>
    </citation>
    <scope>NUCLEOTIDE SEQUENCE [LARGE SCALE GENOMIC DNA]</scope>
    <source>
        <strain evidence="2 3">S3790</strain>
    </source>
</reference>
<gene>
    <name evidence="2" type="ORF">CWC19_06420</name>
</gene>
<dbReference type="RefSeq" id="WP_138591049.1">
    <property type="nucleotide sequence ID" value="NZ_PNBX01000024.1"/>
</dbReference>
<feature type="transmembrane region" description="Helical" evidence="1">
    <location>
        <begin position="43"/>
        <end position="62"/>
    </location>
</feature>
<organism evidence="2 3">
    <name type="scientific">Pseudoalteromonas aurantia</name>
    <dbReference type="NCBI Taxonomy" id="43654"/>
    <lineage>
        <taxon>Bacteria</taxon>
        <taxon>Pseudomonadati</taxon>
        <taxon>Pseudomonadota</taxon>
        <taxon>Gammaproteobacteria</taxon>
        <taxon>Alteromonadales</taxon>
        <taxon>Pseudoalteromonadaceae</taxon>
        <taxon>Pseudoalteromonas</taxon>
    </lineage>
</organism>
<comment type="caution">
    <text evidence="2">The sequence shown here is derived from an EMBL/GenBank/DDBJ whole genome shotgun (WGS) entry which is preliminary data.</text>
</comment>